<evidence type="ECO:0000256" key="7">
    <source>
        <dbReference type="ARBA" id="ARBA00023053"/>
    </source>
</evidence>
<keyword evidence="5 12" id="KW-0812">Transmembrane</keyword>
<feature type="transmembrane region" description="Helical" evidence="12">
    <location>
        <begin position="507"/>
        <end position="526"/>
    </location>
</feature>
<accession>A0AA37V087</accession>
<feature type="transmembrane region" description="Helical" evidence="12">
    <location>
        <begin position="6"/>
        <end position="21"/>
    </location>
</feature>
<keyword evidence="3" id="KW-0813">Transport</keyword>
<dbReference type="InterPro" id="IPR001734">
    <property type="entry name" value="Na/solute_symporter"/>
</dbReference>
<comment type="similarity">
    <text evidence="2 11">Belongs to the sodium:solute symporter (SSF) (TC 2.A.21) family.</text>
</comment>
<dbReference type="PROSITE" id="PS50283">
    <property type="entry name" value="NA_SOLUT_SYMP_3"/>
    <property type="match status" value="1"/>
</dbReference>
<evidence type="ECO:0008006" key="15">
    <source>
        <dbReference type="Google" id="ProtNLM"/>
    </source>
</evidence>
<evidence type="ECO:0000256" key="1">
    <source>
        <dbReference type="ARBA" id="ARBA00004651"/>
    </source>
</evidence>
<dbReference type="Proteomes" id="UP001161325">
    <property type="component" value="Unassembled WGS sequence"/>
</dbReference>
<keyword evidence="9 12" id="KW-0472">Membrane</keyword>
<keyword evidence="8" id="KW-0406">Ion transport</keyword>
<sequence>MHWLNWLIVVVYLVWVVGDGLRRSRDTHNLDGYFLASRSLPWWAVGLSVMATQLSAVTMIGTTGQGATDGMRFVQFYFGLPLAMVILGVTLVPFLHRAKVYTAYEYLERRFDARTRSLTAFLFLVSRGMSCGTIIAAPAVVFSAIFGWPLGWSVALMGIPTVIYTVLGGVQAVTWADVKQMVLIVVAVLAIFVVLVARIPVPTGDALAIAGAAGRMRVFDFSLNLTDTYTVWSGIVGGTFLMLSYFGTDQSQVQRYLTARSVDEARSSLLMSAYWKIPLQALILLVGVLVFVFYQFQTPPLLYNPAHERRARAAQPAEFQALESRYATALADRQVAARAFAAARQAGDGAESPAAAALRERESAVTAVRGEALQLAERVTGEPSRDVNYIIPRFVLDQLPLGLAGLFVAGVMAAAMSSIAAELNSLATSTVIDFYRRWVRPEGEDAHFLNVSKLATAAWGVFACIVATYAVSLGSLIEVVNRFGSFFYGSILGVFLLAMIPQARALGAFVGLIAGMSAVAAVNFGAPSVSFLWHNVIGAVTVVVVGVLLGVVVPARRPAA</sequence>
<comment type="subcellular location">
    <subcellularLocation>
        <location evidence="1">Cell membrane</location>
        <topology evidence="1">Multi-pass membrane protein</topology>
    </subcellularLocation>
</comment>
<dbReference type="AlphaFoldDB" id="A0AA37V087"/>
<proteinExistence type="inferred from homology"/>
<feature type="transmembrane region" description="Helical" evidence="12">
    <location>
        <begin position="532"/>
        <end position="553"/>
    </location>
</feature>
<dbReference type="InterPro" id="IPR038377">
    <property type="entry name" value="Na/Glc_symporter_sf"/>
</dbReference>
<dbReference type="Pfam" id="PF00474">
    <property type="entry name" value="SSF"/>
    <property type="match status" value="2"/>
</dbReference>
<feature type="transmembrane region" description="Helical" evidence="12">
    <location>
        <begin position="483"/>
        <end position="500"/>
    </location>
</feature>
<evidence type="ECO:0000256" key="8">
    <source>
        <dbReference type="ARBA" id="ARBA00023065"/>
    </source>
</evidence>
<protein>
    <recommendedName>
        <fullName evidence="15">Sodium/glucose cotransporter</fullName>
    </recommendedName>
</protein>
<evidence type="ECO:0000256" key="11">
    <source>
        <dbReference type="RuleBase" id="RU362091"/>
    </source>
</evidence>
<evidence type="ECO:0000256" key="9">
    <source>
        <dbReference type="ARBA" id="ARBA00023136"/>
    </source>
</evidence>
<evidence type="ECO:0000256" key="4">
    <source>
        <dbReference type="ARBA" id="ARBA00022475"/>
    </source>
</evidence>
<dbReference type="PANTHER" id="PTHR42985:SF40">
    <property type="entry name" value="LD47995P-RELATED"/>
    <property type="match status" value="1"/>
</dbReference>
<feature type="transmembrane region" description="Helical" evidence="12">
    <location>
        <begin position="117"/>
        <end position="146"/>
    </location>
</feature>
<keyword evidence="10" id="KW-0739">Sodium transport</keyword>
<evidence type="ECO:0000313" key="13">
    <source>
        <dbReference type="EMBL" id="GLC24025.1"/>
    </source>
</evidence>
<dbReference type="CDD" id="cd11494">
    <property type="entry name" value="SLC5sbd_NIS-like_u2"/>
    <property type="match status" value="1"/>
</dbReference>
<evidence type="ECO:0000256" key="3">
    <source>
        <dbReference type="ARBA" id="ARBA00022448"/>
    </source>
</evidence>
<dbReference type="InterPro" id="IPR051163">
    <property type="entry name" value="Sodium:Solute_Symporter_SSF"/>
</dbReference>
<dbReference type="GO" id="GO:0006814">
    <property type="term" value="P:sodium ion transport"/>
    <property type="evidence" value="ECO:0007669"/>
    <property type="project" value="UniProtKB-KW"/>
</dbReference>
<evidence type="ECO:0000313" key="14">
    <source>
        <dbReference type="Proteomes" id="UP001161325"/>
    </source>
</evidence>
<keyword evidence="14" id="KW-1185">Reference proteome</keyword>
<feature type="transmembrane region" description="Helical" evidence="12">
    <location>
        <begin position="74"/>
        <end position="96"/>
    </location>
</feature>
<feature type="transmembrane region" description="Helical" evidence="12">
    <location>
        <begin position="448"/>
        <end position="471"/>
    </location>
</feature>
<keyword evidence="7" id="KW-0915">Sodium</keyword>
<gene>
    <name evidence="13" type="ORF">rosag_05380</name>
</gene>
<keyword evidence="6 12" id="KW-1133">Transmembrane helix</keyword>
<feature type="transmembrane region" description="Helical" evidence="12">
    <location>
        <begin position="403"/>
        <end position="427"/>
    </location>
</feature>
<feature type="transmembrane region" description="Helical" evidence="12">
    <location>
        <begin position="269"/>
        <end position="294"/>
    </location>
</feature>
<dbReference type="PANTHER" id="PTHR42985">
    <property type="entry name" value="SODIUM-COUPLED MONOCARBOXYLATE TRANSPORTER"/>
    <property type="match status" value="1"/>
</dbReference>
<feature type="transmembrane region" description="Helical" evidence="12">
    <location>
        <begin position="42"/>
        <end position="62"/>
    </location>
</feature>
<organism evidence="13 14">
    <name type="scientific">Roseisolibacter agri</name>
    <dbReference type="NCBI Taxonomy" id="2014610"/>
    <lineage>
        <taxon>Bacteria</taxon>
        <taxon>Pseudomonadati</taxon>
        <taxon>Gemmatimonadota</taxon>
        <taxon>Gemmatimonadia</taxon>
        <taxon>Gemmatimonadales</taxon>
        <taxon>Gemmatimonadaceae</taxon>
        <taxon>Roseisolibacter</taxon>
    </lineage>
</organism>
<evidence type="ECO:0000256" key="6">
    <source>
        <dbReference type="ARBA" id="ARBA00022989"/>
    </source>
</evidence>
<dbReference type="Gene3D" id="1.20.1730.10">
    <property type="entry name" value="Sodium/glucose cotransporter"/>
    <property type="match status" value="1"/>
</dbReference>
<evidence type="ECO:0000256" key="2">
    <source>
        <dbReference type="ARBA" id="ARBA00006434"/>
    </source>
</evidence>
<evidence type="ECO:0000256" key="5">
    <source>
        <dbReference type="ARBA" id="ARBA00022692"/>
    </source>
</evidence>
<dbReference type="GO" id="GO:0015293">
    <property type="term" value="F:symporter activity"/>
    <property type="evidence" value="ECO:0007669"/>
    <property type="project" value="TreeGrafter"/>
</dbReference>
<keyword evidence="4" id="KW-1003">Cell membrane</keyword>
<evidence type="ECO:0000256" key="10">
    <source>
        <dbReference type="ARBA" id="ARBA00023201"/>
    </source>
</evidence>
<reference evidence="13" key="1">
    <citation type="submission" date="2022-08" db="EMBL/GenBank/DDBJ databases">
        <title>Draft genome sequencing of Roseisolibacter agri AW1220.</title>
        <authorList>
            <person name="Tobiishi Y."/>
            <person name="Tonouchi A."/>
        </authorList>
    </citation>
    <scope>NUCLEOTIDE SEQUENCE</scope>
    <source>
        <strain evidence="13">AW1220</strain>
    </source>
</reference>
<evidence type="ECO:0000256" key="12">
    <source>
        <dbReference type="SAM" id="Phobius"/>
    </source>
</evidence>
<feature type="transmembrane region" description="Helical" evidence="12">
    <location>
        <begin position="152"/>
        <end position="170"/>
    </location>
</feature>
<dbReference type="GO" id="GO:0005886">
    <property type="term" value="C:plasma membrane"/>
    <property type="evidence" value="ECO:0007669"/>
    <property type="project" value="UniProtKB-SubCell"/>
</dbReference>
<dbReference type="RefSeq" id="WP_284348471.1">
    <property type="nucleotide sequence ID" value="NZ_BRXS01000001.1"/>
</dbReference>
<name>A0AA37V087_9BACT</name>
<dbReference type="EMBL" id="BRXS01000001">
    <property type="protein sequence ID" value="GLC24025.1"/>
    <property type="molecule type" value="Genomic_DNA"/>
</dbReference>
<feature type="transmembrane region" description="Helical" evidence="12">
    <location>
        <begin position="182"/>
        <end position="201"/>
    </location>
</feature>
<comment type="caution">
    <text evidence="13">The sequence shown here is derived from an EMBL/GenBank/DDBJ whole genome shotgun (WGS) entry which is preliminary data.</text>
</comment>